<comment type="caution">
    <text evidence="2">The sequence shown here is derived from an EMBL/GenBank/DDBJ whole genome shotgun (WGS) entry which is preliminary data.</text>
</comment>
<accession>A0A232ENG7</accession>
<evidence type="ECO:0000256" key="1">
    <source>
        <dbReference type="SAM" id="MobiDB-lite"/>
    </source>
</evidence>
<dbReference type="InterPro" id="IPR036875">
    <property type="entry name" value="Znf_CCHC_sf"/>
</dbReference>
<protein>
    <recommendedName>
        <fullName evidence="4">CCHC-type domain-containing protein</fullName>
    </recommendedName>
</protein>
<evidence type="ECO:0000313" key="2">
    <source>
        <dbReference type="EMBL" id="OXU19913.1"/>
    </source>
</evidence>
<sequence>MFGIFHRVFYHIPAVLRCYKCQKFGHDPNFCKNELRCVNCGGNDHLEKELQCPNRTKCANCCDPHKASDHLCLWFEFHKEVNSIMTIQKISKQKATFLVRKKFSDKIQESLNNSQVKVILDKNNPFLDKRELFRDAIFGRTQIEFLNSTEMEATESSRWSDMNEATYIPPPSHTTSLDDICHDTQRSQFDIPDSEDNGLNKKNSHSRKTSSSNPPLEKSSLTPTNKSNPS</sequence>
<dbReference type="GO" id="GO:0008270">
    <property type="term" value="F:zinc ion binding"/>
    <property type="evidence" value="ECO:0007669"/>
    <property type="project" value="InterPro"/>
</dbReference>
<dbReference type="AlphaFoldDB" id="A0A232ENG7"/>
<dbReference type="SUPFAM" id="SSF57756">
    <property type="entry name" value="Retrovirus zinc finger-like domains"/>
    <property type="match status" value="1"/>
</dbReference>
<feature type="compositionally biased region" description="Polar residues" evidence="1">
    <location>
        <begin position="209"/>
        <end position="230"/>
    </location>
</feature>
<gene>
    <name evidence="2" type="ORF">TSAR_001660</name>
</gene>
<proteinExistence type="predicted"/>
<feature type="region of interest" description="Disordered" evidence="1">
    <location>
        <begin position="154"/>
        <end position="230"/>
    </location>
</feature>
<name>A0A232ENG7_9HYME</name>
<dbReference type="GO" id="GO:0003676">
    <property type="term" value="F:nucleic acid binding"/>
    <property type="evidence" value="ECO:0007669"/>
    <property type="project" value="InterPro"/>
</dbReference>
<organism evidence="2 3">
    <name type="scientific">Trichomalopsis sarcophagae</name>
    <dbReference type="NCBI Taxonomy" id="543379"/>
    <lineage>
        <taxon>Eukaryota</taxon>
        <taxon>Metazoa</taxon>
        <taxon>Ecdysozoa</taxon>
        <taxon>Arthropoda</taxon>
        <taxon>Hexapoda</taxon>
        <taxon>Insecta</taxon>
        <taxon>Pterygota</taxon>
        <taxon>Neoptera</taxon>
        <taxon>Endopterygota</taxon>
        <taxon>Hymenoptera</taxon>
        <taxon>Apocrita</taxon>
        <taxon>Proctotrupomorpha</taxon>
        <taxon>Chalcidoidea</taxon>
        <taxon>Pteromalidae</taxon>
        <taxon>Pteromalinae</taxon>
        <taxon>Trichomalopsis</taxon>
    </lineage>
</organism>
<dbReference type="Proteomes" id="UP000215335">
    <property type="component" value="Unassembled WGS sequence"/>
</dbReference>
<evidence type="ECO:0000313" key="3">
    <source>
        <dbReference type="Proteomes" id="UP000215335"/>
    </source>
</evidence>
<keyword evidence="3" id="KW-1185">Reference proteome</keyword>
<dbReference type="EMBL" id="NNAY01003143">
    <property type="protein sequence ID" value="OXU19913.1"/>
    <property type="molecule type" value="Genomic_DNA"/>
</dbReference>
<evidence type="ECO:0008006" key="4">
    <source>
        <dbReference type="Google" id="ProtNLM"/>
    </source>
</evidence>
<reference evidence="2 3" key="1">
    <citation type="journal article" date="2017" name="Curr. Biol.">
        <title>The Evolution of Venom by Co-option of Single-Copy Genes.</title>
        <authorList>
            <person name="Martinson E.O."/>
            <person name="Mrinalini"/>
            <person name="Kelkar Y.D."/>
            <person name="Chang C.H."/>
            <person name="Werren J.H."/>
        </authorList>
    </citation>
    <scope>NUCLEOTIDE SEQUENCE [LARGE SCALE GENOMIC DNA]</scope>
    <source>
        <strain evidence="2 3">Alberta</strain>
        <tissue evidence="2">Whole body</tissue>
    </source>
</reference>